<accession>A0A7R9PN57</accession>
<evidence type="ECO:0000313" key="1">
    <source>
        <dbReference type="EMBL" id="CAD7596419.1"/>
    </source>
</evidence>
<name>A0A7R9PN57_TIMGE</name>
<proteinExistence type="predicted"/>
<organism evidence="1">
    <name type="scientific">Timema genevievae</name>
    <name type="common">Walking stick</name>
    <dbReference type="NCBI Taxonomy" id="629358"/>
    <lineage>
        <taxon>Eukaryota</taxon>
        <taxon>Metazoa</taxon>
        <taxon>Ecdysozoa</taxon>
        <taxon>Arthropoda</taxon>
        <taxon>Hexapoda</taxon>
        <taxon>Insecta</taxon>
        <taxon>Pterygota</taxon>
        <taxon>Neoptera</taxon>
        <taxon>Polyneoptera</taxon>
        <taxon>Phasmatodea</taxon>
        <taxon>Timematodea</taxon>
        <taxon>Timematoidea</taxon>
        <taxon>Timematidae</taxon>
        <taxon>Timema</taxon>
    </lineage>
</organism>
<dbReference type="AlphaFoldDB" id="A0A7R9PN57"/>
<reference evidence="1" key="1">
    <citation type="submission" date="2020-11" db="EMBL/GenBank/DDBJ databases">
        <authorList>
            <person name="Tran Van P."/>
        </authorList>
    </citation>
    <scope>NUCLEOTIDE SEQUENCE</scope>
</reference>
<sequence>MIGRSELKSLSGLLRANIPRPCSMAASSDYSILSACLSSASSSRSSAPEPSFGTCTELRPDIFSSWTDETTL</sequence>
<gene>
    <name evidence="1" type="ORF">TGEB3V08_LOCUS6394</name>
</gene>
<dbReference type="EMBL" id="OE841599">
    <property type="protein sequence ID" value="CAD7596419.1"/>
    <property type="molecule type" value="Genomic_DNA"/>
</dbReference>
<protein>
    <submittedName>
        <fullName evidence="1">Uncharacterized protein</fullName>
    </submittedName>
</protein>